<accession>A0A2S7I7T5</accession>
<proteinExistence type="inferred from homology"/>
<dbReference type="GO" id="GO:1990281">
    <property type="term" value="C:efflux pump complex"/>
    <property type="evidence" value="ECO:0007669"/>
    <property type="project" value="TreeGrafter"/>
</dbReference>
<gene>
    <name evidence="9" type="ORF">C3729_01090</name>
</gene>
<keyword evidence="5" id="KW-0812">Transmembrane</keyword>
<feature type="coiled-coil region" evidence="8">
    <location>
        <begin position="156"/>
        <end position="214"/>
    </location>
</feature>
<keyword evidence="3" id="KW-0813">Transport</keyword>
<dbReference type="SUPFAM" id="SSF56954">
    <property type="entry name" value="Outer membrane efflux proteins (OEP)"/>
    <property type="match status" value="1"/>
</dbReference>
<dbReference type="GO" id="GO:0009279">
    <property type="term" value="C:cell outer membrane"/>
    <property type="evidence" value="ECO:0007669"/>
    <property type="project" value="UniProtKB-SubCell"/>
</dbReference>
<dbReference type="GO" id="GO:0015562">
    <property type="term" value="F:efflux transmembrane transporter activity"/>
    <property type="evidence" value="ECO:0007669"/>
    <property type="project" value="InterPro"/>
</dbReference>
<dbReference type="RefSeq" id="WP_104792447.1">
    <property type="nucleotide sequence ID" value="NZ_PTPZ01000001.1"/>
</dbReference>
<evidence type="ECO:0000256" key="8">
    <source>
        <dbReference type="SAM" id="Coils"/>
    </source>
</evidence>
<evidence type="ECO:0000256" key="7">
    <source>
        <dbReference type="ARBA" id="ARBA00023237"/>
    </source>
</evidence>
<dbReference type="InterPro" id="IPR003423">
    <property type="entry name" value="OMP_efflux"/>
</dbReference>
<dbReference type="GO" id="GO:0015288">
    <property type="term" value="F:porin activity"/>
    <property type="evidence" value="ECO:0007669"/>
    <property type="project" value="TreeGrafter"/>
</dbReference>
<evidence type="ECO:0000256" key="5">
    <source>
        <dbReference type="ARBA" id="ARBA00022692"/>
    </source>
</evidence>
<dbReference type="AlphaFoldDB" id="A0A2S7I7T5"/>
<reference evidence="9 10" key="1">
    <citation type="submission" date="2018-02" db="EMBL/GenBank/DDBJ databases">
        <title>Draft genome sequence of bacterial isolates from marine environment.</title>
        <authorList>
            <person name="Singh S.K."/>
            <person name="Hill R."/>
            <person name="Major S."/>
            <person name="Cai H."/>
            <person name="Li Y."/>
        </authorList>
    </citation>
    <scope>NUCLEOTIDE SEQUENCE [LARGE SCALE GENOMIC DNA]</scope>
    <source>
        <strain evidence="9 10">IMET F</strain>
    </source>
</reference>
<dbReference type="InterPro" id="IPR051906">
    <property type="entry name" value="TolC-like"/>
</dbReference>
<evidence type="ECO:0000256" key="6">
    <source>
        <dbReference type="ARBA" id="ARBA00023136"/>
    </source>
</evidence>
<sequence length="440" mass="49910">MKNWIKIFALTAFSTQMYAQKNLTIDEAVSYALENNVNVKKAKIDQTIAQQKVKETVGIGLPQVNGQVRYLNGENQVQLVDVSNFNNTFPKGTIVPLNFGLPHNFNAGLSVTQLLFNGSYIVGLESAKTYKETASLIKEKTDVSIKEAVMMMYAGILATEENIKTLEENKKVLEKNLNDTKQVYKTGLTELQSVEQLEYSYKNLSTVIDNLKRTKDKLNVGLKYLIGYPLDEKLVLSSSFDEVLDKNKQLIARDSFDFSNHVDLKLKQNQVRINQLLLKLEKSKALPSLAAFFNPSYVSGGYDFKPFSSDWFYSSNFGIQIDIPVFSGLQRHWKTEQAKLNLVKAQLDKEDAEKQLQSEYYQKATDYENALASYNTAEDLVKLSSEIYRKQNVKFKEGLGTSFELSQAENQLYEAQTKYYQAAIELIQAKVQLDKAKGIL</sequence>
<dbReference type="Pfam" id="PF02321">
    <property type="entry name" value="OEP"/>
    <property type="match status" value="1"/>
</dbReference>
<dbReference type="Proteomes" id="UP000238565">
    <property type="component" value="Unassembled WGS sequence"/>
</dbReference>
<comment type="subcellular location">
    <subcellularLocation>
        <location evidence="1">Cell outer membrane</location>
    </subcellularLocation>
</comment>
<dbReference type="PANTHER" id="PTHR30026">
    <property type="entry name" value="OUTER MEMBRANE PROTEIN TOLC"/>
    <property type="match status" value="1"/>
</dbReference>
<evidence type="ECO:0000256" key="3">
    <source>
        <dbReference type="ARBA" id="ARBA00022448"/>
    </source>
</evidence>
<evidence type="ECO:0000313" key="10">
    <source>
        <dbReference type="Proteomes" id="UP000238565"/>
    </source>
</evidence>
<dbReference type="Gene3D" id="1.20.1600.10">
    <property type="entry name" value="Outer membrane efflux proteins (OEP)"/>
    <property type="match status" value="1"/>
</dbReference>
<evidence type="ECO:0000313" key="9">
    <source>
        <dbReference type="EMBL" id="PPZ92637.1"/>
    </source>
</evidence>
<organism evidence="9 10">
    <name type="scientific">Cloacibacterium normanense</name>
    <dbReference type="NCBI Taxonomy" id="237258"/>
    <lineage>
        <taxon>Bacteria</taxon>
        <taxon>Pseudomonadati</taxon>
        <taxon>Bacteroidota</taxon>
        <taxon>Flavobacteriia</taxon>
        <taxon>Flavobacteriales</taxon>
        <taxon>Weeksellaceae</taxon>
    </lineage>
</organism>
<dbReference type="EMBL" id="PTPZ01000001">
    <property type="protein sequence ID" value="PPZ92637.1"/>
    <property type="molecule type" value="Genomic_DNA"/>
</dbReference>
<evidence type="ECO:0000256" key="1">
    <source>
        <dbReference type="ARBA" id="ARBA00004442"/>
    </source>
</evidence>
<keyword evidence="8" id="KW-0175">Coiled coil</keyword>
<keyword evidence="7" id="KW-0998">Cell outer membrane</keyword>
<evidence type="ECO:0008006" key="11">
    <source>
        <dbReference type="Google" id="ProtNLM"/>
    </source>
</evidence>
<name>A0A2S7I7T5_9FLAO</name>
<dbReference type="PANTHER" id="PTHR30026:SF20">
    <property type="entry name" value="OUTER MEMBRANE PROTEIN TOLC"/>
    <property type="match status" value="1"/>
</dbReference>
<keyword evidence="4" id="KW-1134">Transmembrane beta strand</keyword>
<protein>
    <recommendedName>
        <fullName evidence="11">Outer membrane efflux family protein</fullName>
    </recommendedName>
</protein>
<evidence type="ECO:0000256" key="2">
    <source>
        <dbReference type="ARBA" id="ARBA00007613"/>
    </source>
</evidence>
<keyword evidence="6" id="KW-0472">Membrane</keyword>
<evidence type="ECO:0000256" key="4">
    <source>
        <dbReference type="ARBA" id="ARBA00022452"/>
    </source>
</evidence>
<comment type="caution">
    <text evidence="9">The sequence shown here is derived from an EMBL/GenBank/DDBJ whole genome shotgun (WGS) entry which is preliminary data.</text>
</comment>
<comment type="similarity">
    <text evidence="2">Belongs to the outer membrane factor (OMF) (TC 1.B.17) family.</text>
</comment>